<dbReference type="InterPro" id="IPR036388">
    <property type="entry name" value="WH-like_DNA-bd_sf"/>
</dbReference>
<reference evidence="6 7" key="1">
    <citation type="submission" date="2016-08" db="EMBL/GenBank/DDBJ databases">
        <title>The complete genome of Streptomyces subrutilus 10-1-1.</title>
        <authorList>
            <person name="Chen X."/>
        </authorList>
    </citation>
    <scope>NUCLEOTIDE SEQUENCE [LARGE SCALE GENOMIC DNA]</scope>
    <source>
        <strain evidence="6 7">10-1-1</strain>
    </source>
</reference>
<dbReference type="CDD" id="cd08414">
    <property type="entry name" value="PBP2_LTTR_aromatics_like"/>
    <property type="match status" value="1"/>
</dbReference>
<dbReference type="PANTHER" id="PTHR30346">
    <property type="entry name" value="TRANSCRIPTIONAL DUAL REGULATOR HCAR-RELATED"/>
    <property type="match status" value="1"/>
</dbReference>
<name>A0A1E5PVX5_9ACTN</name>
<evidence type="ECO:0000256" key="4">
    <source>
        <dbReference type="ARBA" id="ARBA00023163"/>
    </source>
</evidence>
<evidence type="ECO:0000256" key="1">
    <source>
        <dbReference type="ARBA" id="ARBA00009437"/>
    </source>
</evidence>
<keyword evidence="3" id="KW-0238">DNA-binding</keyword>
<protein>
    <submittedName>
        <fullName evidence="6">LysR family transcriptional regulator</fullName>
    </submittedName>
</protein>
<dbReference type="InterPro" id="IPR005119">
    <property type="entry name" value="LysR_subst-bd"/>
</dbReference>
<dbReference type="PROSITE" id="PS50931">
    <property type="entry name" value="HTH_LYSR"/>
    <property type="match status" value="1"/>
</dbReference>
<dbReference type="GO" id="GO:0032993">
    <property type="term" value="C:protein-DNA complex"/>
    <property type="evidence" value="ECO:0007669"/>
    <property type="project" value="TreeGrafter"/>
</dbReference>
<evidence type="ECO:0000313" key="6">
    <source>
        <dbReference type="EMBL" id="OEJ33736.1"/>
    </source>
</evidence>
<dbReference type="EMBL" id="MEHK01000001">
    <property type="protein sequence ID" value="OEJ33736.1"/>
    <property type="molecule type" value="Genomic_DNA"/>
</dbReference>
<evidence type="ECO:0000259" key="5">
    <source>
        <dbReference type="PROSITE" id="PS50931"/>
    </source>
</evidence>
<comment type="caution">
    <text evidence="6">The sequence shown here is derived from an EMBL/GenBank/DDBJ whole genome shotgun (WGS) entry which is preliminary data.</text>
</comment>
<comment type="similarity">
    <text evidence="1">Belongs to the LysR transcriptional regulatory family.</text>
</comment>
<evidence type="ECO:0000256" key="2">
    <source>
        <dbReference type="ARBA" id="ARBA00023015"/>
    </source>
</evidence>
<evidence type="ECO:0000256" key="3">
    <source>
        <dbReference type="ARBA" id="ARBA00023125"/>
    </source>
</evidence>
<dbReference type="SUPFAM" id="SSF53850">
    <property type="entry name" value="Periplasmic binding protein-like II"/>
    <property type="match status" value="1"/>
</dbReference>
<keyword evidence="4" id="KW-0804">Transcription</keyword>
<organism evidence="6 7">
    <name type="scientific">Streptomyces subrutilus</name>
    <dbReference type="NCBI Taxonomy" id="36818"/>
    <lineage>
        <taxon>Bacteria</taxon>
        <taxon>Bacillati</taxon>
        <taxon>Actinomycetota</taxon>
        <taxon>Actinomycetes</taxon>
        <taxon>Kitasatosporales</taxon>
        <taxon>Streptomycetaceae</taxon>
        <taxon>Streptomyces</taxon>
    </lineage>
</organism>
<dbReference type="GO" id="GO:0003677">
    <property type="term" value="F:DNA binding"/>
    <property type="evidence" value="ECO:0007669"/>
    <property type="project" value="UniProtKB-KW"/>
</dbReference>
<sequence length="294" mass="32218">MEIRDIEIFLTLAQELHFGRTAEQLRVSPARVSQAIRKQERRIGGALFDRSSHHVRLTPLGRQLHDDPLPVYRGLLRSLERAALTARRGTAVLRLGMMSSNSEDLRPVLAAFAARRPGCSVQIRAVGYDDPFSALRRGAVDVLLAWLPIREPGLTVGPVAYTEPVVLCVSSTHRLAVRDSVSYEDLADEAVPTGATPDYWREALIPARTPGGRPIDRGPTVIDGTQLLAVVASGEAVCPVHAHALRYYARPDIAYVPIHDAPLARWALCWRTGGDTDPIRDLAEVVDELGPLAL</sequence>
<keyword evidence="2" id="KW-0805">Transcription regulation</keyword>
<proteinExistence type="inferred from homology"/>
<dbReference type="SUPFAM" id="SSF46785">
    <property type="entry name" value="Winged helix' DNA-binding domain"/>
    <property type="match status" value="1"/>
</dbReference>
<dbReference type="InterPro" id="IPR000847">
    <property type="entry name" value="LysR_HTH_N"/>
</dbReference>
<dbReference type="InterPro" id="IPR036390">
    <property type="entry name" value="WH_DNA-bd_sf"/>
</dbReference>
<dbReference type="STRING" id="36818.BGK67_22485"/>
<accession>A0A1E5PVX5</accession>
<dbReference type="Pfam" id="PF03466">
    <property type="entry name" value="LysR_substrate"/>
    <property type="match status" value="1"/>
</dbReference>
<gene>
    <name evidence="6" type="ORF">BGK67_22485</name>
</gene>
<dbReference type="GO" id="GO:0003700">
    <property type="term" value="F:DNA-binding transcription factor activity"/>
    <property type="evidence" value="ECO:0007669"/>
    <property type="project" value="InterPro"/>
</dbReference>
<dbReference type="AlphaFoldDB" id="A0A1E5PVX5"/>
<dbReference type="Gene3D" id="1.10.10.10">
    <property type="entry name" value="Winged helix-like DNA-binding domain superfamily/Winged helix DNA-binding domain"/>
    <property type="match status" value="1"/>
</dbReference>
<keyword evidence="7" id="KW-1185">Reference proteome</keyword>
<evidence type="ECO:0000313" key="7">
    <source>
        <dbReference type="Proteomes" id="UP000095705"/>
    </source>
</evidence>
<dbReference type="Pfam" id="PF00126">
    <property type="entry name" value="HTH_1"/>
    <property type="match status" value="1"/>
</dbReference>
<feature type="domain" description="HTH lysR-type" evidence="5">
    <location>
        <begin position="1"/>
        <end position="58"/>
    </location>
</feature>
<dbReference type="OrthoDB" id="79118at2"/>
<dbReference type="Gene3D" id="3.40.190.10">
    <property type="entry name" value="Periplasmic binding protein-like II"/>
    <property type="match status" value="2"/>
</dbReference>
<dbReference type="Proteomes" id="UP000095705">
    <property type="component" value="Unassembled WGS sequence"/>
</dbReference>
<dbReference type="RefSeq" id="WP_069921949.1">
    <property type="nucleotide sequence ID" value="NZ_MEHK01000001.1"/>
</dbReference>
<dbReference type="PANTHER" id="PTHR30346:SF0">
    <property type="entry name" value="HCA OPERON TRANSCRIPTIONAL ACTIVATOR HCAR"/>
    <property type="match status" value="1"/>
</dbReference>